<organism evidence="3 4">
    <name type="scientific">Amborella trichopoda</name>
    <dbReference type="NCBI Taxonomy" id="13333"/>
    <lineage>
        <taxon>Eukaryota</taxon>
        <taxon>Viridiplantae</taxon>
        <taxon>Streptophyta</taxon>
        <taxon>Embryophyta</taxon>
        <taxon>Tracheophyta</taxon>
        <taxon>Spermatophyta</taxon>
        <taxon>Magnoliopsida</taxon>
        <taxon>Amborellales</taxon>
        <taxon>Amborellaceae</taxon>
        <taxon>Amborella</taxon>
    </lineage>
</organism>
<dbReference type="InterPro" id="IPR024767">
    <property type="entry name" value="PRP38_C"/>
</dbReference>
<feature type="domain" description="Pre-mRNA-splicing factor 38 C-terminal" evidence="2">
    <location>
        <begin position="40"/>
        <end position="97"/>
    </location>
</feature>
<dbReference type="EMBL" id="KI394358">
    <property type="protein sequence ID" value="ERN03190.1"/>
    <property type="molecule type" value="Genomic_DNA"/>
</dbReference>
<keyword evidence="4" id="KW-1185">Reference proteome</keyword>
<proteinExistence type="predicted"/>
<feature type="compositionally biased region" description="Basic and acidic residues" evidence="1">
    <location>
        <begin position="68"/>
        <end position="102"/>
    </location>
</feature>
<dbReference type="Proteomes" id="UP000017836">
    <property type="component" value="Unassembled WGS sequence"/>
</dbReference>
<protein>
    <recommendedName>
        <fullName evidence="2">Pre-mRNA-splicing factor 38 C-terminal domain-containing protein</fullName>
    </recommendedName>
</protein>
<feature type="region of interest" description="Disordered" evidence="1">
    <location>
        <begin position="39"/>
        <end position="102"/>
    </location>
</feature>
<dbReference type="Gramene" id="ERN03190">
    <property type="protein sequence ID" value="ERN03190"/>
    <property type="gene ID" value="AMTR_s00003p00144190"/>
</dbReference>
<dbReference type="HOGENOM" id="CLU_1973473_0_0_1"/>
<sequence>MDPTNLIHLLSPPFAMDDFYHPTRSLTCRWTLESAGQLEPRRSALEDDFEEEEEKEEEDQATAALENGAHEKDSYRGRSPGRERDRDRRRDSHRQYSGLVEKHRPLVHHCPLTLWMVRGESGTFLKK</sequence>
<evidence type="ECO:0000259" key="2">
    <source>
        <dbReference type="Pfam" id="PF12871"/>
    </source>
</evidence>
<evidence type="ECO:0000313" key="3">
    <source>
        <dbReference type="EMBL" id="ERN03190.1"/>
    </source>
</evidence>
<reference evidence="4" key="1">
    <citation type="journal article" date="2013" name="Science">
        <title>The Amborella genome and the evolution of flowering plants.</title>
        <authorList>
            <consortium name="Amborella Genome Project"/>
        </authorList>
    </citation>
    <scope>NUCLEOTIDE SEQUENCE [LARGE SCALE GENOMIC DNA]</scope>
</reference>
<gene>
    <name evidence="3" type="ORF">AMTR_s00003p00144190</name>
</gene>
<evidence type="ECO:0000313" key="4">
    <source>
        <dbReference type="Proteomes" id="UP000017836"/>
    </source>
</evidence>
<dbReference type="AlphaFoldDB" id="W1P894"/>
<accession>W1P894</accession>
<dbReference type="Pfam" id="PF12871">
    <property type="entry name" value="PRP38_assoc"/>
    <property type="match status" value="1"/>
</dbReference>
<name>W1P894_AMBTC</name>
<feature type="compositionally biased region" description="Acidic residues" evidence="1">
    <location>
        <begin position="46"/>
        <end position="60"/>
    </location>
</feature>
<evidence type="ECO:0000256" key="1">
    <source>
        <dbReference type="SAM" id="MobiDB-lite"/>
    </source>
</evidence>
<dbReference type="STRING" id="13333.W1P894"/>